<organism evidence="2 3">
    <name type="scientific">Haloarcula saliterrae</name>
    <dbReference type="NCBI Taxonomy" id="2950534"/>
    <lineage>
        <taxon>Archaea</taxon>
        <taxon>Methanobacteriati</taxon>
        <taxon>Methanobacteriota</taxon>
        <taxon>Stenosarchaea group</taxon>
        <taxon>Halobacteria</taxon>
        <taxon>Halobacteriales</taxon>
        <taxon>Haloarculaceae</taxon>
        <taxon>Haloarcula</taxon>
    </lineage>
</organism>
<dbReference type="Gene3D" id="1.10.150.20">
    <property type="entry name" value="5' to 3' exonuclease, C-terminal subdomain"/>
    <property type="match status" value="1"/>
</dbReference>
<proteinExistence type="predicted"/>
<feature type="compositionally biased region" description="Polar residues" evidence="1">
    <location>
        <begin position="47"/>
        <end position="57"/>
    </location>
</feature>
<protein>
    <submittedName>
        <fullName evidence="2">Helix-hairpin-helix domain-containing protein</fullName>
    </submittedName>
</protein>
<dbReference type="RefSeq" id="WP_310917680.1">
    <property type="nucleotide sequence ID" value="NZ_JAMQON010000001.1"/>
</dbReference>
<feature type="compositionally biased region" description="Acidic residues" evidence="1">
    <location>
        <begin position="92"/>
        <end position="107"/>
    </location>
</feature>
<feature type="compositionally biased region" description="Acidic residues" evidence="1">
    <location>
        <begin position="58"/>
        <end position="85"/>
    </location>
</feature>
<comment type="caution">
    <text evidence="2">The sequence shown here is derived from an EMBL/GenBank/DDBJ whole genome shotgun (WGS) entry which is preliminary data.</text>
</comment>
<keyword evidence="3" id="KW-1185">Reference proteome</keyword>
<reference evidence="2 3" key="1">
    <citation type="submission" date="2022-06" db="EMBL/GenBank/DDBJ databases">
        <title>Haloarcula sp. a new haloarchaeum isolate from saline soil.</title>
        <authorList>
            <person name="Strakova D."/>
            <person name="Galisteo C."/>
            <person name="Sanchez-Porro C."/>
            <person name="Ventosa A."/>
        </authorList>
    </citation>
    <scope>NUCLEOTIDE SEQUENCE [LARGE SCALE GENOMIC DNA]</scope>
    <source>
        <strain evidence="2 3">S1CR25-12</strain>
    </source>
</reference>
<accession>A0ABU2F775</accession>
<dbReference type="InterPro" id="IPR010995">
    <property type="entry name" value="DNA_repair_Rad51/TF_NusA_a-hlx"/>
</dbReference>
<evidence type="ECO:0000256" key="1">
    <source>
        <dbReference type="SAM" id="MobiDB-lite"/>
    </source>
</evidence>
<feature type="compositionally biased region" description="Basic and acidic residues" evidence="1">
    <location>
        <begin position="20"/>
        <end position="44"/>
    </location>
</feature>
<evidence type="ECO:0000313" key="2">
    <source>
        <dbReference type="EMBL" id="MDS0258120.1"/>
    </source>
</evidence>
<evidence type="ECO:0000313" key="3">
    <source>
        <dbReference type="Proteomes" id="UP001259659"/>
    </source>
</evidence>
<dbReference type="Pfam" id="PF14520">
    <property type="entry name" value="HHH_5"/>
    <property type="match status" value="1"/>
</dbReference>
<gene>
    <name evidence="2" type="ORF">NDI56_01710</name>
</gene>
<dbReference type="EMBL" id="JAMQON010000001">
    <property type="protein sequence ID" value="MDS0258120.1"/>
    <property type="molecule type" value="Genomic_DNA"/>
</dbReference>
<feature type="region of interest" description="Disordered" evidence="1">
    <location>
        <begin position="1"/>
        <end position="153"/>
    </location>
</feature>
<feature type="compositionally biased region" description="Acidic residues" evidence="1">
    <location>
        <begin position="114"/>
        <end position="124"/>
    </location>
</feature>
<sequence length="196" mass="19850">MGLLQKLKSALGLNGAESSEAGHSDDVDVTVEREPSTEGEDAVKGTDTASSAGSATETPDESATETDDAPSADEFETVAESDEFGDATTDGESADAETADDGTDETAEGAGAIEEAEPDDAESTEPDRVDGDDAAEGSSDPVTELNGIGPAYGDRLAGAGIETVGELAVADAADVADRIDLGESRVADWVEQAKTY</sequence>
<dbReference type="Proteomes" id="UP001259659">
    <property type="component" value="Unassembled WGS sequence"/>
</dbReference>
<name>A0ABU2F775_9EURY</name>
<dbReference type="SUPFAM" id="SSF47794">
    <property type="entry name" value="Rad51 N-terminal domain-like"/>
    <property type="match status" value="1"/>
</dbReference>